<proteinExistence type="predicted"/>
<dbReference type="GeneID" id="104782167"/>
<dbReference type="Proteomes" id="UP000694864">
    <property type="component" value="Chromosome 4"/>
</dbReference>
<accession>A0ABM0YSR5</accession>
<dbReference type="InterPro" id="IPR046350">
    <property type="entry name" value="Cystatin_sf"/>
</dbReference>
<gene>
    <name evidence="3" type="primary">LOC104782167</name>
</gene>
<feature type="region of interest" description="Disordered" evidence="1">
    <location>
        <begin position="184"/>
        <end position="203"/>
    </location>
</feature>
<dbReference type="PANTHER" id="PTHR31228:SF36">
    <property type="entry name" value="CYSTATIN_MONELLIN SUPERFAMILY PROTEIN"/>
    <property type="match status" value="1"/>
</dbReference>
<dbReference type="NCBIfam" id="TIGR01638">
    <property type="entry name" value="Atha_cystat_rel"/>
    <property type="match status" value="1"/>
</dbReference>
<evidence type="ECO:0000313" key="3">
    <source>
        <dbReference type="RefSeq" id="XP_010505330.1"/>
    </source>
</evidence>
<reference evidence="2" key="1">
    <citation type="journal article" date="2014" name="Nat. Commun.">
        <title>The emerging biofuel crop Camelina sativa retains a highly undifferentiated hexaploid genome structure.</title>
        <authorList>
            <person name="Kagale S."/>
            <person name="Koh C."/>
            <person name="Nixon J."/>
            <person name="Bollina V."/>
            <person name="Clarke W.E."/>
            <person name="Tuteja R."/>
            <person name="Spillane C."/>
            <person name="Robinson S.J."/>
            <person name="Links M.G."/>
            <person name="Clarke C."/>
            <person name="Higgins E.E."/>
            <person name="Huebert T."/>
            <person name="Sharpe A.G."/>
            <person name="Parkin I.A."/>
        </authorList>
    </citation>
    <scope>NUCLEOTIDE SEQUENCE [LARGE SCALE GENOMIC DNA]</scope>
    <source>
        <strain evidence="2">cv. DH55</strain>
    </source>
</reference>
<protein>
    <submittedName>
        <fullName evidence="3">Uncharacterized protein LOC104782167</fullName>
    </submittedName>
</protein>
<name>A0ABM0YSR5_CAMSA</name>
<keyword evidence="2" id="KW-1185">Reference proteome</keyword>
<reference evidence="3" key="2">
    <citation type="submission" date="2025-08" db="UniProtKB">
        <authorList>
            <consortium name="RefSeq"/>
        </authorList>
    </citation>
    <scope>IDENTIFICATION</scope>
    <source>
        <tissue evidence="3">Leaf</tissue>
    </source>
</reference>
<dbReference type="InterPro" id="IPR006525">
    <property type="entry name" value="Cystatin-related_pln"/>
</dbReference>
<dbReference type="RefSeq" id="XP_010505330.1">
    <property type="nucleotide sequence ID" value="XM_010507028.2"/>
</dbReference>
<feature type="compositionally biased region" description="Basic and acidic residues" evidence="1">
    <location>
        <begin position="184"/>
        <end position="197"/>
    </location>
</feature>
<dbReference type="PANTHER" id="PTHR31228">
    <property type="entry name" value="CYSTATIN/MONELLIN SUPERFAMILY PROTEIN"/>
    <property type="match status" value="1"/>
</dbReference>
<dbReference type="SUPFAM" id="SSF54403">
    <property type="entry name" value="Cystatin/monellin"/>
    <property type="match status" value="1"/>
</dbReference>
<evidence type="ECO:0000256" key="1">
    <source>
        <dbReference type="SAM" id="MobiDB-lite"/>
    </source>
</evidence>
<evidence type="ECO:0000313" key="2">
    <source>
        <dbReference type="Proteomes" id="UP000694864"/>
    </source>
</evidence>
<organism evidence="2 3">
    <name type="scientific">Camelina sativa</name>
    <name type="common">False flax</name>
    <name type="synonym">Myagrum sativum</name>
    <dbReference type="NCBI Taxonomy" id="90675"/>
    <lineage>
        <taxon>Eukaryota</taxon>
        <taxon>Viridiplantae</taxon>
        <taxon>Streptophyta</taxon>
        <taxon>Embryophyta</taxon>
        <taxon>Tracheophyta</taxon>
        <taxon>Spermatophyta</taxon>
        <taxon>Magnoliopsida</taxon>
        <taxon>eudicotyledons</taxon>
        <taxon>Gunneridae</taxon>
        <taxon>Pentapetalae</taxon>
        <taxon>rosids</taxon>
        <taxon>malvids</taxon>
        <taxon>Brassicales</taxon>
        <taxon>Brassicaceae</taxon>
        <taxon>Camelineae</taxon>
        <taxon>Camelina</taxon>
    </lineage>
</organism>
<sequence>MGDYVGVGTDLPDWRNIVIPVELRYKDDGDVPGEHYYPHIRRPKDEDSTISAEDEYLLMKKQVQDSKGFDIDFTKFRCIFNYKPVNLDDNQYALEPETTREFMARLSMESLEGFNEINSTNYVFVKVIKANFHFSAGIMFYITFQGKLLSDYVLKQFQTKVICYCAEPDFISCELKPEKRVHSIEAADKEDPKKPRLTDTGAI</sequence>